<evidence type="ECO:0000256" key="1">
    <source>
        <dbReference type="SAM" id="MobiDB-lite"/>
    </source>
</evidence>
<name>A0A3R7JKM2_9EURO</name>
<feature type="compositionally biased region" description="Polar residues" evidence="1">
    <location>
        <begin position="85"/>
        <end position="102"/>
    </location>
</feature>
<organism evidence="2 3">
    <name type="scientific">Aspergillus turcosus</name>
    <dbReference type="NCBI Taxonomy" id="1245748"/>
    <lineage>
        <taxon>Eukaryota</taxon>
        <taxon>Fungi</taxon>
        <taxon>Dikarya</taxon>
        <taxon>Ascomycota</taxon>
        <taxon>Pezizomycotina</taxon>
        <taxon>Eurotiomycetes</taxon>
        <taxon>Eurotiomycetidae</taxon>
        <taxon>Eurotiales</taxon>
        <taxon>Aspergillaceae</taxon>
        <taxon>Aspergillus</taxon>
        <taxon>Aspergillus subgen. Fumigati</taxon>
    </lineage>
</organism>
<reference evidence="2 3" key="1">
    <citation type="submission" date="2018-08" db="EMBL/GenBank/DDBJ databases">
        <title>Draft genome sequences of two Aspergillus turcosus clinical strains isolated from bronchoalveolar lavage fluid: one azole-susceptible and the other azole-resistant.</title>
        <authorList>
            <person name="Parent-Michaud M."/>
            <person name="Dufresne P.J."/>
            <person name="Fournier E."/>
            <person name="Martineau C."/>
            <person name="Moreira S."/>
            <person name="Perkins V."/>
            <person name="De Repentigny L."/>
            <person name="Dufresne S.F."/>
        </authorList>
    </citation>
    <scope>NUCLEOTIDE SEQUENCE [LARGE SCALE GENOMIC DNA]</scope>
    <source>
        <strain evidence="2">HMR AF 1038</strain>
    </source>
</reference>
<feature type="compositionally biased region" description="Basic and acidic residues" evidence="1">
    <location>
        <begin position="268"/>
        <end position="283"/>
    </location>
</feature>
<protein>
    <submittedName>
        <fullName evidence="2">Uncharacterized protein</fullName>
    </submittedName>
</protein>
<proteinExistence type="predicted"/>
<evidence type="ECO:0000313" key="3">
    <source>
        <dbReference type="Proteomes" id="UP000215289"/>
    </source>
</evidence>
<feature type="region of interest" description="Disordered" evidence="1">
    <location>
        <begin position="62"/>
        <end position="102"/>
    </location>
</feature>
<dbReference type="OrthoDB" id="10605322at2759"/>
<accession>A0A3R7JKM2</accession>
<evidence type="ECO:0000313" key="2">
    <source>
        <dbReference type="EMBL" id="RLM00674.1"/>
    </source>
</evidence>
<sequence>MMHRARHPYPQHNYYHHERIDDNYREQRRSYINDNYHEQRRSSYIPHQHHNEDYQRNEYPAARNGQFYGGQDRYPDEGQHRSPQDRYNTPHYNPTAADTTYNKPHHLKPDKVMTFDPASTNVKFFIQHIRLVAMQEGVQATDTLSREFKKDPIRARREAQKLRFKFSTADTLSLPEYITQKISLLRAARTTDKESIKTDLWHGLDHRLASLVPPNPDKSLEHFKQRIRASKAGAQRIWDVNQLQYNKTRPGSKTERFDQLLSKLGHKVQPEDTDQKTPIKDTNKTSTSTNKTQKHSAGREPARPCHHCSRKHWDSDCTKKPKQVNMIKVDDLDDEDIRLLEELTSETISESEN</sequence>
<dbReference type="AlphaFoldDB" id="A0A3R7JKM2"/>
<feature type="compositionally biased region" description="Basic and acidic residues" evidence="1">
    <location>
        <begin position="73"/>
        <end position="84"/>
    </location>
</feature>
<feature type="region of interest" description="Disordered" evidence="1">
    <location>
        <begin position="264"/>
        <end position="317"/>
    </location>
</feature>
<feature type="region of interest" description="Disordered" evidence="1">
    <location>
        <begin position="1"/>
        <end position="21"/>
    </location>
</feature>
<comment type="caution">
    <text evidence="2">The sequence shown here is derived from an EMBL/GenBank/DDBJ whole genome shotgun (WGS) entry which is preliminary data.</text>
</comment>
<keyword evidence="3" id="KW-1185">Reference proteome</keyword>
<dbReference type="Proteomes" id="UP000215289">
    <property type="component" value="Unassembled WGS sequence"/>
</dbReference>
<dbReference type="EMBL" id="NIDN02000013">
    <property type="protein sequence ID" value="RLM00674.1"/>
    <property type="molecule type" value="Genomic_DNA"/>
</dbReference>
<gene>
    <name evidence="2" type="ORF">CFD26_108790</name>
</gene>